<protein>
    <submittedName>
        <fullName evidence="2">Uncharacterized protein</fullName>
    </submittedName>
</protein>
<keyword evidence="1" id="KW-0472">Membrane</keyword>
<feature type="transmembrane region" description="Helical" evidence="1">
    <location>
        <begin position="141"/>
        <end position="161"/>
    </location>
</feature>
<evidence type="ECO:0000313" key="3">
    <source>
        <dbReference type="Proteomes" id="UP000611629"/>
    </source>
</evidence>
<keyword evidence="1" id="KW-0812">Transmembrane</keyword>
<feature type="transmembrane region" description="Helical" evidence="1">
    <location>
        <begin position="492"/>
        <end position="512"/>
    </location>
</feature>
<comment type="caution">
    <text evidence="2">The sequence shown here is derived from an EMBL/GenBank/DDBJ whole genome shotgun (WGS) entry which is preliminary data.</text>
</comment>
<accession>A0A974BGY0</accession>
<sequence>MNNTDNFLSLKILDKFQGLFEKIGIDYKVMRIILRTKLVLDSRSAPVIENQKKKENAQENTSFIRRYLLHLIFGALLAFLIYFIKDEMIRMIYFSGAFFFMTSMYLISDFSYVILDTKDKKILLPKPIDSKVVTMSKVLHVLIYMFRLNLFLAGPSLLAIVRLNGFIAAPIFILEILMMDLLIFLVTAFIYLLILRFFDGELLRNIINLIQIMLTILVTVGYQIAIRMIDFTEIQNIAYKFEPHNYFNPILWFGAPFEILFNGGRELYLYIFTILSIVIPIVCFIIYLSLSKRMESLLLKLEGEGKERRAKHRVEFLMGKLFAWNNIKRQAYHFACAVLRSDRSLKLKIYPALSVGVLFPVIMLFNMRVRGDNTAGGYEYLYLYFTFTVFPSVLELIKYSSAWKGAYIYYSSGFQNTKELNSGLLLAVTLRLFIPLLLASGAIYIFIFKGLFINDILVIMLASLVILPVIYRIVFEELPFSKEIDASNQSKNFGRFIGSIAIVGCFVAPHVIFSKINIWIYVGVLIIALPVSWMILMPNYNIKGTK</sequence>
<feature type="transmembrane region" description="Helical" evidence="1">
    <location>
        <begin position="167"/>
        <end position="194"/>
    </location>
</feature>
<gene>
    <name evidence="2" type="ORF">HZF24_02330</name>
</gene>
<name>A0A974BGY0_SEDHY</name>
<proteinExistence type="predicted"/>
<feature type="transmembrane region" description="Helical" evidence="1">
    <location>
        <begin position="267"/>
        <end position="290"/>
    </location>
</feature>
<feature type="transmembrane region" description="Helical" evidence="1">
    <location>
        <begin position="349"/>
        <end position="369"/>
    </location>
</feature>
<evidence type="ECO:0000256" key="1">
    <source>
        <dbReference type="SAM" id="Phobius"/>
    </source>
</evidence>
<feature type="transmembrane region" description="Helical" evidence="1">
    <location>
        <begin position="518"/>
        <end position="536"/>
    </location>
</feature>
<feature type="transmembrane region" description="Helical" evidence="1">
    <location>
        <begin position="206"/>
        <end position="226"/>
    </location>
</feature>
<dbReference type="Proteomes" id="UP000611629">
    <property type="component" value="Unassembled WGS sequence"/>
</dbReference>
<organism evidence="2 3">
    <name type="scientific">Sedimentibacter hydroxybenzoicus DSM 7310</name>
    <dbReference type="NCBI Taxonomy" id="1123245"/>
    <lineage>
        <taxon>Bacteria</taxon>
        <taxon>Bacillati</taxon>
        <taxon>Bacillota</taxon>
        <taxon>Tissierellia</taxon>
        <taxon>Sedimentibacter</taxon>
    </lineage>
</organism>
<dbReference type="EMBL" id="JACBNQ010000001">
    <property type="protein sequence ID" value="NYB72974.1"/>
    <property type="molecule type" value="Genomic_DNA"/>
</dbReference>
<dbReference type="AlphaFoldDB" id="A0A974BGY0"/>
<feature type="transmembrane region" description="Helical" evidence="1">
    <location>
        <begin position="452"/>
        <end position="471"/>
    </location>
</feature>
<feature type="transmembrane region" description="Helical" evidence="1">
    <location>
        <begin position="67"/>
        <end position="85"/>
    </location>
</feature>
<feature type="transmembrane region" description="Helical" evidence="1">
    <location>
        <begin position="91"/>
        <end position="115"/>
    </location>
</feature>
<feature type="transmembrane region" description="Helical" evidence="1">
    <location>
        <begin position="420"/>
        <end position="446"/>
    </location>
</feature>
<keyword evidence="3" id="KW-1185">Reference proteome</keyword>
<reference evidence="2" key="1">
    <citation type="submission" date="2020-07" db="EMBL/GenBank/DDBJ databases">
        <title>Genomic analysis of a strain of Sedimentibacter Hydroxybenzoicus DSM7310.</title>
        <authorList>
            <person name="Ma S."/>
        </authorList>
    </citation>
    <scope>NUCLEOTIDE SEQUENCE</scope>
    <source>
        <strain evidence="2">DSM 7310</strain>
    </source>
</reference>
<feature type="transmembrane region" description="Helical" evidence="1">
    <location>
        <begin position="381"/>
        <end position="399"/>
    </location>
</feature>
<keyword evidence="1" id="KW-1133">Transmembrane helix</keyword>
<dbReference type="RefSeq" id="WP_179236638.1">
    <property type="nucleotide sequence ID" value="NZ_JACBNQ010000001.1"/>
</dbReference>
<evidence type="ECO:0000313" key="2">
    <source>
        <dbReference type="EMBL" id="NYB72974.1"/>
    </source>
</evidence>